<protein>
    <recommendedName>
        <fullName evidence="4">Peptidase M14 domain-containing protein</fullName>
    </recommendedName>
</protein>
<evidence type="ECO:0000256" key="1">
    <source>
        <dbReference type="ARBA" id="ARBA00001947"/>
    </source>
</evidence>
<sequence>MRRLMNNLYFYVMPVFNVDGYHFSWTKDRLWRKTRSRNAKYHCHGVDANRNWKVKWCGICSPQCSCCSVLCVWCKVQIWPSINHFVCKLWELYGLGLQKRHPLRFRI</sequence>
<dbReference type="eggNOG" id="KOG2650">
    <property type="taxonomic scope" value="Eukaryota"/>
</dbReference>
<dbReference type="GO" id="GO:0006508">
    <property type="term" value="P:proteolysis"/>
    <property type="evidence" value="ECO:0007669"/>
    <property type="project" value="InterPro"/>
</dbReference>
<dbReference type="PROSITE" id="PS52035">
    <property type="entry name" value="PEPTIDASE_M14"/>
    <property type="match status" value="1"/>
</dbReference>
<dbReference type="EMBL" id="AHAT01043571">
    <property type="status" value="NOT_ANNOTATED_CDS"/>
    <property type="molecule type" value="Genomic_DNA"/>
</dbReference>
<dbReference type="STRING" id="7918.ENSLOCP00000007903"/>
<dbReference type="HOGENOM" id="CLU_2209148_0_0_1"/>
<evidence type="ECO:0000256" key="3">
    <source>
        <dbReference type="PROSITE-ProRule" id="PRU01379"/>
    </source>
</evidence>
<comment type="similarity">
    <text evidence="2 3">Belongs to the peptidase M14 family.</text>
</comment>
<accession>W5MHP4</accession>
<comment type="caution">
    <text evidence="3">Lacks conserved residue(s) required for the propagation of feature annotation.</text>
</comment>
<reference evidence="5" key="2">
    <citation type="submission" date="2025-08" db="UniProtKB">
        <authorList>
            <consortium name="Ensembl"/>
        </authorList>
    </citation>
    <scope>IDENTIFICATION</scope>
</reference>
<dbReference type="PANTHER" id="PTHR11705">
    <property type="entry name" value="PROTEASE FAMILY M14 CARBOXYPEPTIDASE A,B"/>
    <property type="match status" value="1"/>
</dbReference>
<evidence type="ECO:0000256" key="2">
    <source>
        <dbReference type="ARBA" id="ARBA00005988"/>
    </source>
</evidence>
<dbReference type="Ensembl" id="ENSLOCT00000007913.1">
    <property type="protein sequence ID" value="ENSLOCP00000007903.1"/>
    <property type="gene ID" value="ENSLOCG00000006540.1"/>
</dbReference>
<evidence type="ECO:0000313" key="5">
    <source>
        <dbReference type="Ensembl" id="ENSLOCP00000007903.1"/>
    </source>
</evidence>
<dbReference type="EMBL" id="AHAT01043570">
    <property type="status" value="NOT_ANNOTATED_CDS"/>
    <property type="molecule type" value="Genomic_DNA"/>
</dbReference>
<evidence type="ECO:0000313" key="6">
    <source>
        <dbReference type="Proteomes" id="UP000018468"/>
    </source>
</evidence>
<dbReference type="AlphaFoldDB" id="W5MHP4"/>
<feature type="domain" description="Peptidase M14" evidence="4">
    <location>
        <begin position="1"/>
        <end position="107"/>
    </location>
</feature>
<reference evidence="6" key="1">
    <citation type="submission" date="2011-12" db="EMBL/GenBank/DDBJ databases">
        <title>The Draft Genome of Lepisosteus oculatus.</title>
        <authorList>
            <consortium name="The Broad Institute Genome Assembly &amp; Analysis Group"/>
            <consortium name="Computational R&amp;D Group"/>
            <consortium name="and Sequencing Platform"/>
            <person name="Di Palma F."/>
            <person name="Alfoldi J."/>
            <person name="Johnson J."/>
            <person name="Berlin A."/>
            <person name="Gnerre S."/>
            <person name="Jaffe D."/>
            <person name="MacCallum I."/>
            <person name="Young S."/>
            <person name="Walker B.J."/>
            <person name="Lander E.S."/>
            <person name="Lindblad-Toh K."/>
        </authorList>
    </citation>
    <scope>NUCLEOTIDE SEQUENCE [LARGE SCALE GENOMIC DNA]</scope>
</reference>
<dbReference type="GO" id="GO:0004181">
    <property type="term" value="F:metallocarboxypeptidase activity"/>
    <property type="evidence" value="ECO:0007669"/>
    <property type="project" value="InterPro"/>
</dbReference>
<dbReference type="EMBL" id="AHAT01043572">
    <property type="status" value="NOT_ANNOTATED_CDS"/>
    <property type="molecule type" value="Genomic_DNA"/>
</dbReference>
<dbReference type="SUPFAM" id="SSF53187">
    <property type="entry name" value="Zn-dependent exopeptidases"/>
    <property type="match status" value="1"/>
</dbReference>
<comment type="cofactor">
    <cofactor evidence="1">
        <name>Zn(2+)</name>
        <dbReference type="ChEBI" id="CHEBI:29105"/>
    </cofactor>
</comment>
<dbReference type="PANTHER" id="PTHR11705:SF18">
    <property type="entry name" value="CARBOXYPEPTIDASE A6"/>
    <property type="match status" value="1"/>
</dbReference>
<name>W5MHP4_LEPOC</name>
<proteinExistence type="inferred from homology"/>
<dbReference type="Bgee" id="ENSLOCG00000006540">
    <property type="expression patterns" value="Expressed in zone of skin and 4 other cell types or tissues"/>
</dbReference>
<dbReference type="GeneTree" id="ENSGT00940000159307"/>
<dbReference type="Proteomes" id="UP000018468">
    <property type="component" value="Linkage group LG9"/>
</dbReference>
<organism evidence="5 6">
    <name type="scientific">Lepisosteus oculatus</name>
    <name type="common">Spotted gar</name>
    <dbReference type="NCBI Taxonomy" id="7918"/>
    <lineage>
        <taxon>Eukaryota</taxon>
        <taxon>Metazoa</taxon>
        <taxon>Chordata</taxon>
        <taxon>Craniata</taxon>
        <taxon>Vertebrata</taxon>
        <taxon>Euteleostomi</taxon>
        <taxon>Actinopterygii</taxon>
        <taxon>Neopterygii</taxon>
        <taxon>Holostei</taxon>
        <taxon>Semionotiformes</taxon>
        <taxon>Lepisosteidae</taxon>
        <taxon>Lepisosteus</taxon>
    </lineage>
</organism>
<dbReference type="GO" id="GO:0008270">
    <property type="term" value="F:zinc ion binding"/>
    <property type="evidence" value="ECO:0007669"/>
    <property type="project" value="InterPro"/>
</dbReference>
<dbReference type="InterPro" id="IPR000834">
    <property type="entry name" value="Peptidase_M14"/>
</dbReference>
<dbReference type="Gene3D" id="3.40.630.10">
    <property type="entry name" value="Zn peptidases"/>
    <property type="match status" value="1"/>
</dbReference>
<dbReference type="Pfam" id="PF00246">
    <property type="entry name" value="Peptidase_M14"/>
    <property type="match status" value="1"/>
</dbReference>
<evidence type="ECO:0000259" key="4">
    <source>
        <dbReference type="PROSITE" id="PS52035"/>
    </source>
</evidence>
<dbReference type="InParanoid" id="W5MHP4"/>
<keyword evidence="6" id="KW-1185">Reference proteome</keyword>
<reference evidence="5" key="3">
    <citation type="submission" date="2025-09" db="UniProtKB">
        <authorList>
            <consortium name="Ensembl"/>
        </authorList>
    </citation>
    <scope>IDENTIFICATION</scope>
</reference>